<sequence length="126" mass="14652">MHDAYRGSLTHITAMSKEILELQFKTTLVKEIKSFRIFLHRSNELRNVTGSSNEANRLCQFEFSAPGEKQDNHVRDMSLVYTRQFDFSAPGEKQDNHIRGDRTKKDERSQENEKTSKGVKVSGKFW</sequence>
<evidence type="ECO:0000313" key="3">
    <source>
        <dbReference type="Proteomes" id="UP000008909"/>
    </source>
</evidence>
<proteinExistence type="predicted"/>
<accession>G7YGQ9</accession>
<keyword evidence="3" id="KW-1185">Reference proteome</keyword>
<evidence type="ECO:0000256" key="1">
    <source>
        <dbReference type="SAM" id="MobiDB-lite"/>
    </source>
</evidence>
<gene>
    <name evidence="2" type="ORF">CLF_107396</name>
</gene>
<organism evidence="2 3">
    <name type="scientific">Clonorchis sinensis</name>
    <name type="common">Chinese liver fluke</name>
    <dbReference type="NCBI Taxonomy" id="79923"/>
    <lineage>
        <taxon>Eukaryota</taxon>
        <taxon>Metazoa</taxon>
        <taxon>Spiralia</taxon>
        <taxon>Lophotrochozoa</taxon>
        <taxon>Platyhelminthes</taxon>
        <taxon>Trematoda</taxon>
        <taxon>Digenea</taxon>
        <taxon>Opisthorchiida</taxon>
        <taxon>Opisthorchiata</taxon>
        <taxon>Opisthorchiidae</taxon>
        <taxon>Clonorchis</taxon>
    </lineage>
</organism>
<reference evidence="2" key="1">
    <citation type="journal article" date="2011" name="Genome Biol.">
        <title>The draft genome of the carcinogenic human liver fluke Clonorchis sinensis.</title>
        <authorList>
            <person name="Wang X."/>
            <person name="Chen W."/>
            <person name="Huang Y."/>
            <person name="Sun J."/>
            <person name="Men J."/>
            <person name="Liu H."/>
            <person name="Luo F."/>
            <person name="Guo L."/>
            <person name="Lv X."/>
            <person name="Deng C."/>
            <person name="Zhou C."/>
            <person name="Fan Y."/>
            <person name="Li X."/>
            <person name="Huang L."/>
            <person name="Hu Y."/>
            <person name="Liang C."/>
            <person name="Hu X."/>
            <person name="Xu J."/>
            <person name="Yu X."/>
        </authorList>
    </citation>
    <scope>NUCLEOTIDE SEQUENCE [LARGE SCALE GENOMIC DNA]</scope>
    <source>
        <strain evidence="2">Henan</strain>
    </source>
</reference>
<feature type="region of interest" description="Disordered" evidence="1">
    <location>
        <begin position="85"/>
        <end position="126"/>
    </location>
</feature>
<protein>
    <submittedName>
        <fullName evidence="2">Uncharacterized protein</fullName>
    </submittedName>
</protein>
<dbReference type="Proteomes" id="UP000008909">
    <property type="component" value="Unassembled WGS sequence"/>
</dbReference>
<reference key="2">
    <citation type="submission" date="2011-10" db="EMBL/GenBank/DDBJ databases">
        <title>The genome and transcriptome sequence of Clonorchis sinensis provide insights into the carcinogenic liver fluke.</title>
        <authorList>
            <person name="Wang X."/>
            <person name="Huang Y."/>
            <person name="Chen W."/>
            <person name="Liu H."/>
            <person name="Guo L."/>
            <person name="Chen Y."/>
            <person name="Luo F."/>
            <person name="Zhou W."/>
            <person name="Sun J."/>
            <person name="Mao Q."/>
            <person name="Liang P."/>
            <person name="Zhou C."/>
            <person name="Tian Y."/>
            <person name="Men J."/>
            <person name="Lv X."/>
            <person name="Huang L."/>
            <person name="Zhou J."/>
            <person name="Hu Y."/>
            <person name="Li R."/>
            <person name="Zhang F."/>
            <person name="Lei H."/>
            <person name="Li X."/>
            <person name="Hu X."/>
            <person name="Liang C."/>
            <person name="Xu J."/>
            <person name="Wu Z."/>
            <person name="Yu X."/>
        </authorList>
    </citation>
    <scope>NUCLEOTIDE SEQUENCE</scope>
    <source>
        <strain>Henan</strain>
    </source>
</reference>
<evidence type="ECO:0000313" key="2">
    <source>
        <dbReference type="EMBL" id="GAA52142.1"/>
    </source>
</evidence>
<dbReference type="AlphaFoldDB" id="G7YGQ9"/>
<name>G7YGQ9_CLOSI</name>
<dbReference type="EMBL" id="DF143246">
    <property type="protein sequence ID" value="GAA52142.1"/>
    <property type="molecule type" value="Genomic_DNA"/>
</dbReference>
<feature type="compositionally biased region" description="Basic and acidic residues" evidence="1">
    <location>
        <begin position="92"/>
        <end position="116"/>
    </location>
</feature>